<dbReference type="FunFam" id="3.40.980.10:FF:000001">
    <property type="entry name" value="Molybdopterin molybdenumtransferase"/>
    <property type="match status" value="1"/>
</dbReference>
<gene>
    <name evidence="35" type="primary">LOC107657705</name>
</gene>
<evidence type="ECO:0000256" key="12">
    <source>
        <dbReference type="ARBA" id="ARBA00022505"/>
    </source>
</evidence>
<dbReference type="FunFam" id="2.170.190.11:FF:000001">
    <property type="entry name" value="Molybdopterin molybdenumtransferase"/>
    <property type="match status" value="1"/>
</dbReference>
<comment type="function">
    <text evidence="29">Also has a catalytic activity and catalyzes two steps in the biosynthesis of the molybdenum cofactor. In the first step, molybdopterin is adenylated. Subsequently, molybdate is inserted into adenylated molybdopterin and AMP is released.</text>
</comment>
<dbReference type="GO" id="GO:0097112">
    <property type="term" value="P:gamma-aminobutyric acid receptor clustering"/>
    <property type="evidence" value="ECO:0007669"/>
    <property type="project" value="TreeGrafter"/>
</dbReference>
<dbReference type="PANTHER" id="PTHR10192">
    <property type="entry name" value="MOLYBDOPTERIN BIOSYNTHESIS PROTEIN"/>
    <property type="match status" value="1"/>
</dbReference>
<evidence type="ECO:0000256" key="18">
    <source>
        <dbReference type="ARBA" id="ARBA00023018"/>
    </source>
</evidence>
<dbReference type="Proteomes" id="UP000472260">
    <property type="component" value="Unassembled WGS sequence"/>
</dbReference>
<evidence type="ECO:0000256" key="31">
    <source>
        <dbReference type="ARBA" id="ARBA00060421"/>
    </source>
</evidence>
<keyword evidence="24" id="KW-0966">Cell projection</keyword>
<dbReference type="UniPathway" id="UPA00344"/>
<dbReference type="GO" id="GO:0007529">
    <property type="term" value="P:establishment of synaptic specificity at neuromuscular junction"/>
    <property type="evidence" value="ECO:0007669"/>
    <property type="project" value="TreeGrafter"/>
</dbReference>
<dbReference type="SUPFAM" id="SSF53218">
    <property type="entry name" value="Molybdenum cofactor biosynthesis proteins"/>
    <property type="match status" value="2"/>
</dbReference>
<comment type="function">
    <text evidence="33">Catalyzes two steps in the biosynthesis of the molybdenum cofactor. In the first step, molybdopterin is adenylated. Subsequently, molybdate is inserted into adenylated molybdopterin and AMP is released.</text>
</comment>
<evidence type="ECO:0000256" key="11">
    <source>
        <dbReference type="ARBA" id="ARBA00022490"/>
    </source>
</evidence>
<evidence type="ECO:0000256" key="6">
    <source>
        <dbReference type="ARBA" id="ARBA00007589"/>
    </source>
</evidence>
<comment type="similarity">
    <text evidence="33">Belongs to the MoeA family.</text>
</comment>
<dbReference type="CDD" id="cd00887">
    <property type="entry name" value="MoeA"/>
    <property type="match status" value="1"/>
</dbReference>
<dbReference type="GO" id="GO:0005829">
    <property type="term" value="C:cytosol"/>
    <property type="evidence" value="ECO:0007669"/>
    <property type="project" value="UniProtKB-SubCell"/>
</dbReference>
<evidence type="ECO:0000313" key="35">
    <source>
        <dbReference type="Ensembl" id="ENSSANP00000061882.1"/>
    </source>
</evidence>
<evidence type="ECO:0000256" key="29">
    <source>
        <dbReference type="ARBA" id="ARBA00055539"/>
    </source>
</evidence>
<dbReference type="GO" id="GO:0014069">
    <property type="term" value="C:postsynaptic density"/>
    <property type="evidence" value="ECO:0007669"/>
    <property type="project" value="UniProtKB-SubCell"/>
</dbReference>
<dbReference type="GO" id="GO:0099634">
    <property type="term" value="C:postsynaptic specialization membrane"/>
    <property type="evidence" value="ECO:0007669"/>
    <property type="project" value="GOC"/>
</dbReference>
<accession>A0A671PRT5</accession>
<evidence type="ECO:0000256" key="9">
    <source>
        <dbReference type="ARBA" id="ARBA00013269"/>
    </source>
</evidence>
<keyword evidence="17 33" id="KW-0460">Magnesium</keyword>
<evidence type="ECO:0000256" key="25">
    <source>
        <dbReference type="ARBA" id="ARBA00023288"/>
    </source>
</evidence>
<evidence type="ECO:0000256" key="28">
    <source>
        <dbReference type="ARBA" id="ARBA00051501"/>
    </source>
</evidence>
<evidence type="ECO:0000256" key="17">
    <source>
        <dbReference type="ARBA" id="ARBA00022842"/>
    </source>
</evidence>
<evidence type="ECO:0000256" key="5">
    <source>
        <dbReference type="ARBA" id="ARBA00005046"/>
    </source>
</evidence>
<dbReference type="SUPFAM" id="SSF63882">
    <property type="entry name" value="MoeA N-terminal region -like"/>
    <property type="match status" value="1"/>
</dbReference>
<comment type="similarity">
    <text evidence="6">In the N-terminal section; belongs to the MoaB/Mog family.</text>
</comment>
<keyword evidence="10" id="KW-1003">Cell membrane</keyword>
<dbReference type="InterPro" id="IPR008284">
    <property type="entry name" value="MoCF_biosynth_CS"/>
</dbReference>
<evidence type="ECO:0000256" key="4">
    <source>
        <dbReference type="ARBA" id="ARBA00004514"/>
    </source>
</evidence>
<keyword evidence="11" id="KW-0963">Cytoplasm</keyword>
<dbReference type="GO" id="GO:0046872">
    <property type="term" value="F:metal ion binding"/>
    <property type="evidence" value="ECO:0007669"/>
    <property type="project" value="UniProtKB-UniRule"/>
</dbReference>
<dbReference type="Gene3D" id="2.40.340.10">
    <property type="entry name" value="MoeA, C-terminal, domain IV"/>
    <property type="match status" value="1"/>
</dbReference>
<dbReference type="InterPro" id="IPR036425">
    <property type="entry name" value="MoaB/Mog-like_dom_sf"/>
</dbReference>
<evidence type="ECO:0000256" key="7">
    <source>
        <dbReference type="ARBA" id="ARBA00008339"/>
    </source>
</evidence>
<keyword evidence="12 33" id="KW-0500">Molybdenum</keyword>
<comment type="cofactor">
    <cofactor evidence="1 33">
        <name>Mg(2+)</name>
        <dbReference type="ChEBI" id="CHEBI:18420"/>
    </cofactor>
</comment>
<sequence>MCSCLALLNMATDGMILTNHDHQIRVGILTVSDSCFRNLAEDRSGINLKDLVHDPSLLGGIISAYKIVPDEIDEIKETLVDWCDEKELNLILTTGGTGFAPRDVTPEATREVIEREAPGMALAMLMGSLNVTPLGMLSRPVCGIRGKTLIINLPGSKKGSQECFQFILPALPHAIDLLRDAIVKIPESIISRGVQVLPRDTASLSTTPSESPCAQQSRLSTASCPTPKPLKLIWFSFFGLPKLLLCSVCCKPFCFCSLPKLHSRLEGLKDDRRNHRTFDLRVTIPNPRHSAVDITKVARRHRMSPFPLTSMDKAFITVLEMTPVLGNEIINYRDGMGRVLAQDVYAKDNLPPFPASVKDGYAVRAADGPGDRFIIGESQAGEQPTLTVMPGQVMRVTTGAPIPCGADAVVQVEDTELLRESEDGTEELEVRILVQARPGQDIRPIGHDIKRGECVLAKATHMGPSEIGLLATVGVTEVEVQKFPVVAVMSTGNELLNPEDDLHPGKIRDSNRSTLLATIQEHGYPTINLGIVGDNPDDLLNALNDGISRADVIITSGGVSMGEKDYLKQVLDIDLHAQIHFGRVFMKPGLPTTFATLDTDGARKLIFALPGNPVSAVVTCNLFVIPALRKMQGILDPRPTIIKARLSCDVKLDPRPEYHRCILTWHHQEPLPWAQSTGNQMSSRLMSMRSANGLLMLPPKTEQYVELHKGEVVDVMVIGRL</sequence>
<name>A0A671PRT5_9TELE</name>
<dbReference type="CDD" id="cd00886">
    <property type="entry name" value="MogA_MoaB"/>
    <property type="match status" value="1"/>
</dbReference>
<comment type="function">
    <text evidence="30">Microtubule-associated protein involved in membrane protein-cytoskeleton interactions. It is thought to anchor the inhibitory glycine receptor (GLYR) to subsynaptic microtubules. Acts as a major instructive molecule at inhibitory synapses, where it also clusters GABA type A receptors.</text>
</comment>
<evidence type="ECO:0000313" key="36">
    <source>
        <dbReference type="Proteomes" id="UP000472260"/>
    </source>
</evidence>
<keyword evidence="20 33" id="KW-0501">Molybdenum cofactor biosynthesis</keyword>
<comment type="catalytic activity">
    <reaction evidence="27">
        <text>adenylyl-molybdopterin + molybdate = Mo-molybdopterin + AMP + H(+)</text>
        <dbReference type="Rhea" id="RHEA:35047"/>
        <dbReference type="ChEBI" id="CHEBI:15378"/>
        <dbReference type="ChEBI" id="CHEBI:36264"/>
        <dbReference type="ChEBI" id="CHEBI:62727"/>
        <dbReference type="ChEBI" id="CHEBI:71302"/>
        <dbReference type="ChEBI" id="CHEBI:456215"/>
        <dbReference type="EC" id="2.10.1.1"/>
    </reaction>
    <physiologicalReaction direction="left-to-right" evidence="27">
        <dbReference type="Rhea" id="RHEA:35048"/>
    </physiologicalReaction>
</comment>
<keyword evidence="36" id="KW-1185">Reference proteome</keyword>
<proteinExistence type="inferred from homology"/>
<evidence type="ECO:0000256" key="32">
    <source>
        <dbReference type="ARBA" id="ARBA00073890"/>
    </source>
</evidence>
<evidence type="ECO:0000256" key="1">
    <source>
        <dbReference type="ARBA" id="ARBA00001946"/>
    </source>
</evidence>
<evidence type="ECO:0000256" key="26">
    <source>
        <dbReference type="ARBA" id="ARBA00034105"/>
    </source>
</evidence>
<evidence type="ECO:0000256" key="20">
    <source>
        <dbReference type="ARBA" id="ARBA00023150"/>
    </source>
</evidence>
<dbReference type="InterPro" id="IPR005111">
    <property type="entry name" value="MoeA_C_domain_IV"/>
</dbReference>
<evidence type="ECO:0000256" key="33">
    <source>
        <dbReference type="RuleBase" id="RU365090"/>
    </source>
</evidence>
<keyword evidence="22" id="KW-0628">Postsynaptic cell membrane</keyword>
<dbReference type="Gene3D" id="2.170.190.11">
    <property type="entry name" value="Molybdopterin biosynthesis moea protein, domain 3"/>
    <property type="match status" value="1"/>
</dbReference>
<dbReference type="GO" id="GO:0005524">
    <property type="term" value="F:ATP binding"/>
    <property type="evidence" value="ECO:0007669"/>
    <property type="project" value="UniProtKB-UniRule"/>
</dbReference>
<keyword evidence="14 33" id="KW-0479">Metal-binding</keyword>
<dbReference type="GO" id="GO:0006777">
    <property type="term" value="P:Mo-molybdopterin cofactor biosynthetic process"/>
    <property type="evidence" value="ECO:0007669"/>
    <property type="project" value="UniProtKB-UniRule"/>
</dbReference>
<comment type="similarity">
    <text evidence="7">In the C-terminal section; belongs to the MoeA family.</text>
</comment>
<comment type="catalytic activity">
    <reaction evidence="28">
        <text>molybdopterin + ATP + H(+) = adenylyl-molybdopterin + diphosphate</text>
        <dbReference type="Rhea" id="RHEA:31331"/>
        <dbReference type="ChEBI" id="CHEBI:15378"/>
        <dbReference type="ChEBI" id="CHEBI:30616"/>
        <dbReference type="ChEBI" id="CHEBI:33019"/>
        <dbReference type="ChEBI" id="CHEBI:58698"/>
        <dbReference type="ChEBI" id="CHEBI:62727"/>
        <dbReference type="EC" id="2.7.7.75"/>
    </reaction>
    <physiologicalReaction direction="left-to-right" evidence="28">
        <dbReference type="Rhea" id="RHEA:31332"/>
    </physiologicalReaction>
</comment>
<dbReference type="Pfam" id="PF03453">
    <property type="entry name" value="MoeA_N"/>
    <property type="match status" value="1"/>
</dbReference>
<keyword evidence="19" id="KW-0472">Membrane</keyword>
<evidence type="ECO:0000256" key="19">
    <source>
        <dbReference type="ARBA" id="ARBA00023136"/>
    </source>
</evidence>
<dbReference type="EC" id="2.7.7.75" evidence="8"/>
<evidence type="ECO:0000256" key="23">
    <source>
        <dbReference type="ARBA" id="ARBA00023268"/>
    </source>
</evidence>
<dbReference type="InterPro" id="IPR001453">
    <property type="entry name" value="MoaB/Mog_dom"/>
</dbReference>
<keyword evidence="21" id="KW-0206">Cytoskeleton</keyword>
<dbReference type="Gene3D" id="3.90.105.10">
    <property type="entry name" value="Molybdopterin biosynthesis moea protein, domain 2"/>
    <property type="match status" value="1"/>
</dbReference>
<evidence type="ECO:0000256" key="10">
    <source>
        <dbReference type="ARBA" id="ARBA00022475"/>
    </source>
</evidence>
<keyword evidence="16" id="KW-0067">ATP-binding</keyword>
<evidence type="ECO:0000256" key="27">
    <source>
        <dbReference type="ARBA" id="ARBA00050229"/>
    </source>
</evidence>
<keyword evidence="13 33" id="KW-0808">Transferase</keyword>
<dbReference type="Ensembl" id="ENSSANT00000065809.1">
    <property type="protein sequence ID" value="ENSSANP00000061882.1"/>
    <property type="gene ID" value="ENSSANG00000028479.1"/>
</dbReference>
<keyword evidence="15" id="KW-0547">Nucleotide-binding</keyword>
<dbReference type="InterPro" id="IPR038987">
    <property type="entry name" value="MoeA-like"/>
</dbReference>
<dbReference type="FunFam" id="3.40.980.10:FF:000002">
    <property type="entry name" value="Molybdopterin molybdenumtransferase"/>
    <property type="match status" value="1"/>
</dbReference>
<dbReference type="NCBIfam" id="NF045515">
    <property type="entry name" value="Glp_gephyrin"/>
    <property type="match status" value="1"/>
</dbReference>
<keyword evidence="18" id="KW-0770">Synapse</keyword>
<dbReference type="Pfam" id="PF03454">
    <property type="entry name" value="MoeA_C"/>
    <property type="match status" value="1"/>
</dbReference>
<dbReference type="PANTHER" id="PTHR10192:SF29">
    <property type="entry name" value="GEPHYRIN ISOFORM X1"/>
    <property type="match status" value="1"/>
</dbReference>
<dbReference type="SUPFAM" id="SSF63867">
    <property type="entry name" value="MoeA C-terminal domain-like"/>
    <property type="match status" value="1"/>
</dbReference>
<evidence type="ECO:0000256" key="8">
    <source>
        <dbReference type="ARBA" id="ARBA00012509"/>
    </source>
</evidence>
<evidence type="ECO:0000256" key="24">
    <source>
        <dbReference type="ARBA" id="ARBA00023273"/>
    </source>
</evidence>
<dbReference type="FunFam" id="2.40.340.10:FF:000001">
    <property type="entry name" value="Molybdopterin molybdenumtransferase"/>
    <property type="match status" value="1"/>
</dbReference>
<keyword evidence="23" id="KW-0511">Multifunctional enzyme</keyword>
<evidence type="ECO:0000256" key="21">
    <source>
        <dbReference type="ARBA" id="ARBA00023212"/>
    </source>
</evidence>
<evidence type="ECO:0000256" key="22">
    <source>
        <dbReference type="ARBA" id="ARBA00023257"/>
    </source>
</evidence>
<protein>
    <recommendedName>
        <fullName evidence="32">Gephyrin</fullName>
        <ecNumber evidence="9">2.10.1.1</ecNumber>
        <ecNumber evidence="8">2.7.7.75</ecNumber>
    </recommendedName>
</protein>
<dbReference type="AlphaFoldDB" id="A0A671PRT5"/>
<dbReference type="InterPro" id="IPR005110">
    <property type="entry name" value="MoeA_linker/N"/>
</dbReference>
<evidence type="ECO:0000256" key="14">
    <source>
        <dbReference type="ARBA" id="ARBA00022723"/>
    </source>
</evidence>
<dbReference type="GO" id="GO:0061599">
    <property type="term" value="F:molybdopterin molybdotransferase activity"/>
    <property type="evidence" value="ECO:0007669"/>
    <property type="project" value="UniProtKB-UniRule"/>
</dbReference>
<dbReference type="NCBIfam" id="TIGR00177">
    <property type="entry name" value="molyb_syn"/>
    <property type="match status" value="2"/>
</dbReference>
<dbReference type="PROSITE" id="PS01078">
    <property type="entry name" value="MOCF_BIOSYNTHESIS_1"/>
    <property type="match status" value="1"/>
</dbReference>
<reference evidence="35" key="2">
    <citation type="submission" date="2025-09" db="UniProtKB">
        <authorList>
            <consortium name="Ensembl"/>
        </authorList>
    </citation>
    <scope>IDENTIFICATION</scope>
</reference>
<evidence type="ECO:0000256" key="15">
    <source>
        <dbReference type="ARBA" id="ARBA00022741"/>
    </source>
</evidence>
<dbReference type="GO" id="GO:0005856">
    <property type="term" value="C:cytoskeleton"/>
    <property type="evidence" value="ECO:0007669"/>
    <property type="project" value="UniProtKB-SubCell"/>
</dbReference>
<evidence type="ECO:0000256" key="13">
    <source>
        <dbReference type="ARBA" id="ARBA00022679"/>
    </source>
</evidence>
<evidence type="ECO:0000256" key="2">
    <source>
        <dbReference type="ARBA" id="ARBA00004245"/>
    </source>
</evidence>
<evidence type="ECO:0000256" key="30">
    <source>
        <dbReference type="ARBA" id="ARBA00059974"/>
    </source>
</evidence>
<dbReference type="EC" id="2.10.1.1" evidence="9"/>
<evidence type="ECO:0000256" key="16">
    <source>
        <dbReference type="ARBA" id="ARBA00022840"/>
    </source>
</evidence>
<feature type="domain" description="MoaB/Mog" evidence="34">
    <location>
        <begin position="487"/>
        <end position="630"/>
    </location>
</feature>
<dbReference type="Pfam" id="PF00994">
    <property type="entry name" value="MoCF_biosynth"/>
    <property type="match status" value="2"/>
</dbReference>
<reference evidence="35" key="1">
    <citation type="submission" date="2025-08" db="UniProtKB">
        <authorList>
            <consortium name="Ensembl"/>
        </authorList>
    </citation>
    <scope>IDENTIFICATION</scope>
</reference>
<dbReference type="InterPro" id="IPR036135">
    <property type="entry name" value="MoeA_linker/N_sf"/>
</dbReference>
<dbReference type="GO" id="GO:0072579">
    <property type="term" value="P:glycine receptor clustering"/>
    <property type="evidence" value="ECO:0007669"/>
    <property type="project" value="TreeGrafter"/>
</dbReference>
<evidence type="ECO:0000259" key="34">
    <source>
        <dbReference type="SMART" id="SM00852"/>
    </source>
</evidence>
<feature type="domain" description="MoaB/Mog" evidence="34">
    <location>
        <begin position="27"/>
        <end position="174"/>
    </location>
</feature>
<organism evidence="35 36">
    <name type="scientific">Sinocyclocheilus anshuiensis</name>
    <dbReference type="NCBI Taxonomy" id="1608454"/>
    <lineage>
        <taxon>Eukaryota</taxon>
        <taxon>Metazoa</taxon>
        <taxon>Chordata</taxon>
        <taxon>Craniata</taxon>
        <taxon>Vertebrata</taxon>
        <taxon>Euteleostomi</taxon>
        <taxon>Actinopterygii</taxon>
        <taxon>Neopterygii</taxon>
        <taxon>Teleostei</taxon>
        <taxon>Ostariophysi</taxon>
        <taxon>Cypriniformes</taxon>
        <taxon>Cyprinidae</taxon>
        <taxon>Cyprininae</taxon>
        <taxon>Sinocyclocheilus</taxon>
    </lineage>
</organism>
<keyword evidence="25" id="KW-0449">Lipoprotein</keyword>
<comment type="subcellular location">
    <subcellularLocation>
        <location evidence="3">Cell projection</location>
        <location evidence="3">Dendrite</location>
    </subcellularLocation>
    <subcellularLocation>
        <location evidence="2">Cytoplasm</location>
        <location evidence="2">Cytoskeleton</location>
    </subcellularLocation>
    <subcellularLocation>
        <location evidence="4">Cytoplasm</location>
        <location evidence="4">Cytosol</location>
    </subcellularLocation>
    <subcellularLocation>
        <location evidence="31">Postsynaptic cell membrane</location>
        <topology evidence="31">Lipid-anchor</topology>
        <orientation evidence="31">Cytoplasmic side</orientation>
    </subcellularLocation>
    <subcellularLocation>
        <location evidence="26">Postsynaptic density</location>
    </subcellularLocation>
</comment>
<dbReference type="PROSITE" id="PS01079">
    <property type="entry name" value="MOCF_BIOSYNTHESIS_2"/>
    <property type="match status" value="1"/>
</dbReference>
<dbReference type="Gene3D" id="3.40.980.10">
    <property type="entry name" value="MoaB/Mog-like domain"/>
    <property type="match status" value="2"/>
</dbReference>
<dbReference type="SMART" id="SM00852">
    <property type="entry name" value="MoCF_biosynth"/>
    <property type="match status" value="2"/>
</dbReference>
<comment type="pathway">
    <text evidence="5 33">Cofactor biosynthesis; molybdopterin biosynthesis.</text>
</comment>
<dbReference type="GO" id="GO:0030425">
    <property type="term" value="C:dendrite"/>
    <property type="evidence" value="ECO:0007669"/>
    <property type="project" value="UniProtKB-SubCell"/>
</dbReference>
<dbReference type="GO" id="GO:0098970">
    <property type="term" value="P:postsynaptic neurotransmitter receptor diffusion trapping"/>
    <property type="evidence" value="ECO:0007669"/>
    <property type="project" value="TreeGrafter"/>
</dbReference>
<dbReference type="FunFam" id="3.90.105.10:FF:000004">
    <property type="entry name" value="Molybdopterin molybdenumtransferase"/>
    <property type="match status" value="1"/>
</dbReference>
<evidence type="ECO:0000256" key="3">
    <source>
        <dbReference type="ARBA" id="ARBA00004279"/>
    </source>
</evidence>
<dbReference type="GO" id="GO:0061598">
    <property type="term" value="F:molybdopterin adenylyltransferase activity"/>
    <property type="evidence" value="ECO:0007669"/>
    <property type="project" value="UniProtKB-UniRule"/>
</dbReference>
<dbReference type="InterPro" id="IPR036688">
    <property type="entry name" value="MoeA_C_domain_IV_sf"/>
</dbReference>